<dbReference type="EMBL" id="NJIH01000007">
    <property type="protein sequence ID" value="OWT59209.1"/>
    <property type="molecule type" value="Genomic_DNA"/>
</dbReference>
<keyword evidence="3" id="KW-1185">Reference proteome</keyword>
<name>A0A225MJX0_9BURK</name>
<feature type="domain" description="N-acetyltransferase" evidence="1">
    <location>
        <begin position="7"/>
        <end position="136"/>
    </location>
</feature>
<dbReference type="PROSITE" id="PS51186">
    <property type="entry name" value="GNAT"/>
    <property type="match status" value="1"/>
</dbReference>
<dbReference type="Gene3D" id="3.40.630.90">
    <property type="match status" value="1"/>
</dbReference>
<dbReference type="Proteomes" id="UP000214603">
    <property type="component" value="Unassembled WGS sequence"/>
</dbReference>
<dbReference type="Pfam" id="PF18014">
    <property type="entry name" value="Acetyltransf_18"/>
    <property type="match status" value="1"/>
</dbReference>
<dbReference type="AlphaFoldDB" id="A0A225MJX0"/>
<accession>A0A225MJX0</accession>
<dbReference type="Gene3D" id="3.40.630.30">
    <property type="match status" value="1"/>
</dbReference>
<dbReference type="SUPFAM" id="SSF55729">
    <property type="entry name" value="Acyl-CoA N-acyltransferases (Nat)"/>
    <property type="match status" value="1"/>
</dbReference>
<dbReference type="PANTHER" id="PTHR47237">
    <property type="entry name" value="SLL0310 PROTEIN"/>
    <property type="match status" value="1"/>
</dbReference>
<dbReference type="InterPro" id="IPR016181">
    <property type="entry name" value="Acyl_CoA_acyltransferase"/>
</dbReference>
<dbReference type="InterPro" id="IPR041496">
    <property type="entry name" value="YitH/HolE_GNAT"/>
</dbReference>
<dbReference type="InterPro" id="IPR052729">
    <property type="entry name" value="Acyl/Acetyltrans_Enzymes"/>
</dbReference>
<dbReference type="RefSeq" id="WP_088603939.1">
    <property type="nucleotide sequence ID" value="NZ_NJIH01000007.1"/>
</dbReference>
<proteinExistence type="predicted"/>
<gene>
    <name evidence="2" type="ORF">CEY11_13590</name>
</gene>
<dbReference type="CDD" id="cd04301">
    <property type="entry name" value="NAT_SF"/>
    <property type="match status" value="1"/>
</dbReference>
<reference evidence="3" key="1">
    <citation type="submission" date="2017-06" db="EMBL/GenBank/DDBJ databases">
        <title>Herbaspirillum phytohormonus sp. nov., isolated from the root nodule of Robinia pseudoacacia in lead-zinc mine.</title>
        <authorList>
            <person name="Fan M."/>
            <person name="Lin Y."/>
        </authorList>
    </citation>
    <scope>NUCLEOTIDE SEQUENCE [LARGE SCALE GENOMIC DNA]</scope>
    <source>
        <strain evidence="3">SC-089</strain>
    </source>
</reference>
<evidence type="ECO:0000313" key="2">
    <source>
        <dbReference type="EMBL" id="OWT59209.1"/>
    </source>
</evidence>
<dbReference type="GO" id="GO:0016747">
    <property type="term" value="F:acyltransferase activity, transferring groups other than amino-acyl groups"/>
    <property type="evidence" value="ECO:0007669"/>
    <property type="project" value="InterPro"/>
</dbReference>
<evidence type="ECO:0000259" key="1">
    <source>
        <dbReference type="PROSITE" id="PS51186"/>
    </source>
</evidence>
<protein>
    <submittedName>
        <fullName evidence="2">GNAT family N-acetyltransferase</fullName>
    </submittedName>
</protein>
<dbReference type="InterPro" id="IPR000182">
    <property type="entry name" value="GNAT_dom"/>
</dbReference>
<keyword evidence="2" id="KW-0808">Transferase</keyword>
<sequence>MDAENNYQVRTMLRGELDTALQWAAREGWNPGLHDAHCFYAADPQGFLVGLLDGVPIASISVVRYGSDYGFLGLYIVAPEHRGKGYGWALWQAGLERLGQRAVGLDGVLAQQGNYRRSGFVLEHRNIRYATAGSAPHGSPDAAEHSGLVDLRGLAAAQVRDYDRPFFPAGRDTFLQAWLHAPGHHALGMMGGDRLAAYGVIRPCLSGYKIGPLFADRAEQAQTVLQALVARVPAGSPVFLDVPETNAAAVQLACSLGMAPMFETARMYKGTPALPDMGRTFGITSFELG</sequence>
<comment type="caution">
    <text evidence="2">The sequence shown here is derived from an EMBL/GenBank/DDBJ whole genome shotgun (WGS) entry which is preliminary data.</text>
</comment>
<organism evidence="2 3">
    <name type="scientific">Candidimonas nitroreducens</name>
    <dbReference type="NCBI Taxonomy" id="683354"/>
    <lineage>
        <taxon>Bacteria</taxon>
        <taxon>Pseudomonadati</taxon>
        <taxon>Pseudomonadota</taxon>
        <taxon>Betaproteobacteria</taxon>
        <taxon>Burkholderiales</taxon>
        <taxon>Alcaligenaceae</taxon>
        <taxon>Candidimonas</taxon>
    </lineage>
</organism>
<dbReference type="PANTHER" id="PTHR47237:SF1">
    <property type="entry name" value="SLL0310 PROTEIN"/>
    <property type="match status" value="1"/>
</dbReference>
<dbReference type="Pfam" id="PF00583">
    <property type="entry name" value="Acetyltransf_1"/>
    <property type="match status" value="1"/>
</dbReference>
<evidence type="ECO:0000313" key="3">
    <source>
        <dbReference type="Proteomes" id="UP000214603"/>
    </source>
</evidence>
<dbReference type="OrthoDB" id="20916at2"/>